<dbReference type="InterPro" id="IPR019791">
    <property type="entry name" value="Haem_peroxidase_animal"/>
</dbReference>
<evidence type="ECO:0000313" key="2">
    <source>
        <dbReference type="EMBL" id="PIK58936.1"/>
    </source>
</evidence>
<dbReference type="OrthoDB" id="6505174at2759"/>
<reference evidence="2 3" key="1">
    <citation type="journal article" date="2017" name="PLoS Biol.">
        <title>The sea cucumber genome provides insights into morphological evolution and visceral regeneration.</title>
        <authorList>
            <person name="Zhang X."/>
            <person name="Sun L."/>
            <person name="Yuan J."/>
            <person name="Sun Y."/>
            <person name="Gao Y."/>
            <person name="Zhang L."/>
            <person name="Li S."/>
            <person name="Dai H."/>
            <person name="Hamel J.F."/>
            <person name="Liu C."/>
            <person name="Yu Y."/>
            <person name="Liu S."/>
            <person name="Lin W."/>
            <person name="Guo K."/>
            <person name="Jin S."/>
            <person name="Xu P."/>
            <person name="Storey K.B."/>
            <person name="Huan P."/>
            <person name="Zhang T."/>
            <person name="Zhou Y."/>
            <person name="Zhang J."/>
            <person name="Lin C."/>
            <person name="Li X."/>
            <person name="Xing L."/>
            <person name="Huo D."/>
            <person name="Sun M."/>
            <person name="Wang L."/>
            <person name="Mercier A."/>
            <person name="Li F."/>
            <person name="Yang H."/>
            <person name="Xiang J."/>
        </authorList>
    </citation>
    <scope>NUCLEOTIDE SEQUENCE [LARGE SCALE GENOMIC DNA]</scope>
    <source>
        <strain evidence="2">Shaxun</strain>
        <tissue evidence="2">Muscle</tissue>
    </source>
</reference>
<dbReference type="InterPro" id="IPR010255">
    <property type="entry name" value="Haem_peroxidase_sf"/>
</dbReference>
<dbReference type="Gene3D" id="1.10.640.10">
    <property type="entry name" value="Haem peroxidase domain superfamily, animal type"/>
    <property type="match status" value="1"/>
</dbReference>
<dbReference type="EMBL" id="MRZV01000098">
    <property type="protein sequence ID" value="PIK58936.1"/>
    <property type="molecule type" value="Genomic_DNA"/>
</dbReference>
<dbReference type="PANTHER" id="PTHR11475:SF143">
    <property type="entry name" value="PUTATIVE-RELATED"/>
    <property type="match status" value="1"/>
</dbReference>
<dbReference type="AlphaFoldDB" id="A0A2G8LFA3"/>
<keyword evidence="3" id="KW-1185">Reference proteome</keyword>
<dbReference type="GO" id="GO:0004601">
    <property type="term" value="F:peroxidase activity"/>
    <property type="evidence" value="ECO:0007669"/>
    <property type="project" value="UniProtKB-KW"/>
</dbReference>
<accession>A0A2G8LFA3</accession>
<evidence type="ECO:0000313" key="3">
    <source>
        <dbReference type="Proteomes" id="UP000230750"/>
    </source>
</evidence>
<evidence type="ECO:0000256" key="1">
    <source>
        <dbReference type="PIRSR" id="PIRSR619791-2"/>
    </source>
</evidence>
<proteinExistence type="predicted"/>
<dbReference type="STRING" id="307972.A0A2G8LFA3"/>
<dbReference type="Pfam" id="PF03098">
    <property type="entry name" value="An_peroxidase"/>
    <property type="match status" value="1"/>
</dbReference>
<keyword evidence="1" id="KW-0408">Iron</keyword>
<sequence>MLFSLQIDPSISTDFATAFFRFGHSLVPQNLKRLSRKFKDQGGVQLSNAFFNGKILRDIERGSVLSIINGALNQRLQAVDSHFSKSVHLELFQNSTFALDLIALNIQRGRDHGLPSYLDYRKFFGLSDVKSFEDLKAISRPEDVEVFKTVYSSVEEIEPFVGMLAENHLPGALVGETLANALGLQFHNLRYGDRFYFENAEKPQAFTNAQIDAIGHVLFSRVICNNIQILRIQPWVFRMKTDASLDRRLISIRPPLGLTWNSVAIDNRRVSCDDFDKIPMLDLTPWTENADILG</sequence>
<dbReference type="PROSITE" id="PS50292">
    <property type="entry name" value="PEROXIDASE_3"/>
    <property type="match status" value="1"/>
</dbReference>
<dbReference type="Proteomes" id="UP000230750">
    <property type="component" value="Unassembled WGS sequence"/>
</dbReference>
<dbReference type="GO" id="GO:0020037">
    <property type="term" value="F:heme binding"/>
    <property type="evidence" value="ECO:0007669"/>
    <property type="project" value="InterPro"/>
</dbReference>
<keyword evidence="2" id="KW-0575">Peroxidase</keyword>
<comment type="caution">
    <text evidence="2">The sequence shown here is derived from an EMBL/GenBank/DDBJ whole genome shotgun (WGS) entry which is preliminary data.</text>
</comment>
<feature type="binding site" description="axial binding residue" evidence="1">
    <location>
        <position position="24"/>
    </location>
    <ligand>
        <name>heme b</name>
        <dbReference type="ChEBI" id="CHEBI:60344"/>
    </ligand>
    <ligandPart>
        <name>Fe</name>
        <dbReference type="ChEBI" id="CHEBI:18248"/>
    </ligandPart>
</feature>
<dbReference type="GO" id="GO:0046872">
    <property type="term" value="F:metal ion binding"/>
    <property type="evidence" value="ECO:0007669"/>
    <property type="project" value="UniProtKB-KW"/>
</dbReference>
<organism evidence="2 3">
    <name type="scientific">Stichopus japonicus</name>
    <name type="common">Sea cucumber</name>
    <dbReference type="NCBI Taxonomy" id="307972"/>
    <lineage>
        <taxon>Eukaryota</taxon>
        <taxon>Metazoa</taxon>
        <taxon>Echinodermata</taxon>
        <taxon>Eleutherozoa</taxon>
        <taxon>Echinozoa</taxon>
        <taxon>Holothuroidea</taxon>
        <taxon>Aspidochirotacea</taxon>
        <taxon>Aspidochirotida</taxon>
        <taxon>Stichopodidae</taxon>
        <taxon>Apostichopus</taxon>
    </lineage>
</organism>
<keyword evidence="1" id="KW-0349">Heme</keyword>
<protein>
    <submittedName>
        <fullName evidence="2">Putative lactoperoxidase</fullName>
    </submittedName>
</protein>
<keyword evidence="1" id="KW-0479">Metal-binding</keyword>
<dbReference type="SUPFAM" id="SSF48113">
    <property type="entry name" value="Heme-dependent peroxidases"/>
    <property type="match status" value="1"/>
</dbReference>
<gene>
    <name evidence="2" type="ORF">BSL78_04153</name>
</gene>
<name>A0A2G8LFA3_STIJA</name>
<dbReference type="PANTHER" id="PTHR11475">
    <property type="entry name" value="OXIDASE/PEROXIDASE"/>
    <property type="match status" value="1"/>
</dbReference>
<dbReference type="GO" id="GO:0006979">
    <property type="term" value="P:response to oxidative stress"/>
    <property type="evidence" value="ECO:0007669"/>
    <property type="project" value="InterPro"/>
</dbReference>
<dbReference type="InterPro" id="IPR037120">
    <property type="entry name" value="Haem_peroxidase_sf_animal"/>
</dbReference>
<keyword evidence="2" id="KW-0560">Oxidoreductase</keyword>